<sequence length="913" mass="100983">MDAFCNGAKKPEGSDPVVDSWPPPAKLARLEQNGAGPSAQERSRQGSPVAKNPCLSQKTTIVRPQSKSWHSRGSLLPVFCVVEHKESPLERERREEHAEFVLVKRDLLFNQLIEMALLTLGYSHSSAAQARGLIQVGRWNPVPLSSVTDAPDATVADMLQDVHHVITLKIQLHSCPKLEDLPAEQWSHSTVRNALKELLKDMNQSTLAKECPLSQSMISSIVNSTYYANVSAAKCHEFGRWYKHFKKTKCFKDIESFSDQSTHITVTQQPITSSPADQSSTLLFSRGEVANICGRPPLGLRPHGLVTQPLSSQMVNQQLVMAQFLNQQYAVSRMLAGQGLSPSPQQYLNHPPVGRAPAVFSKPPDSQAPQQAHCGPGGGSVAGPQNQTTAGSSVGSTDVPNDIYHCVREELKRAGISQAIFARVAFNRTQGLLSEILRKEEDPMHASQSLLVNLRAMYNFLQLPEAERERIYQEEKDRSLTGFTPSCNNTPPRPTQARLSPVTGDRGLRTDSCVLNVSASIYEEIQHEMKRAKVSQALFAKVAASKSQGWLCELLRWKEDPSPENRTLWENLCMIRRFLSLSQNERDAIYEQESSNTTTQQHCTDRLTLLSNDNTLYQRNSPLPQQHHLQPHQPLQPEAGPHLSPRQPCAASPAESEAGGNWGHVRIRLQGRGSSNGDRGDGKDWVEGGQGEGSSLGGEWGCTGMVRDKGTERESKEQVRDGNVGEEGINKLIGDSKVSRVKEKLTMKWPSMSDEDQGRAGVCSEADNEIQGRDLVQGEGLRLSHEALGILQSFIQDVGLNPDEEAVHTLSAQLGLPKHTIRKFFNSQDHDQHNIQNPKHSRDDQPGCTQPILSQTDITTEKQEVEGDGKTDTGKKEDERQTGNEESEITVLKESDVGTQTIHPMKEEQESNI</sequence>
<proteinExistence type="predicted"/>
<reference evidence="1" key="1">
    <citation type="submission" date="2018-11" db="EMBL/GenBank/DDBJ databases">
        <title>The sequence and de novo assembly of Larimichthys crocea genome using PacBio and Hi-C technologies.</title>
        <authorList>
            <person name="Xu P."/>
            <person name="Chen B."/>
            <person name="Zhou Z."/>
            <person name="Ke Q."/>
            <person name="Wu Y."/>
            <person name="Bai H."/>
            <person name="Pu F."/>
        </authorList>
    </citation>
    <scope>NUCLEOTIDE SEQUENCE</scope>
    <source>
        <tissue evidence="1">Muscle</tissue>
    </source>
</reference>
<evidence type="ECO:0000313" key="1">
    <source>
        <dbReference type="EMBL" id="TMS18368.1"/>
    </source>
</evidence>
<keyword evidence="2" id="KW-1185">Reference proteome</keyword>
<gene>
    <name evidence="1" type="ORF">E3U43_010694</name>
</gene>
<protein>
    <submittedName>
        <fullName evidence="1">Uncharacterized protein</fullName>
    </submittedName>
</protein>
<evidence type="ECO:0000313" key="2">
    <source>
        <dbReference type="Proteomes" id="UP000793456"/>
    </source>
</evidence>
<dbReference type="Proteomes" id="UP000793456">
    <property type="component" value="Chromosome VI"/>
</dbReference>
<name>A0ACD3RIC0_LARCR</name>
<comment type="caution">
    <text evidence="1">The sequence shown here is derived from an EMBL/GenBank/DDBJ whole genome shotgun (WGS) entry which is preliminary data.</text>
</comment>
<dbReference type="EMBL" id="CM011679">
    <property type="protein sequence ID" value="TMS18368.1"/>
    <property type="molecule type" value="Genomic_DNA"/>
</dbReference>
<organism evidence="1 2">
    <name type="scientific">Larimichthys crocea</name>
    <name type="common">Large yellow croaker</name>
    <name type="synonym">Pseudosciaena crocea</name>
    <dbReference type="NCBI Taxonomy" id="215358"/>
    <lineage>
        <taxon>Eukaryota</taxon>
        <taxon>Metazoa</taxon>
        <taxon>Chordata</taxon>
        <taxon>Craniata</taxon>
        <taxon>Vertebrata</taxon>
        <taxon>Euteleostomi</taxon>
        <taxon>Actinopterygii</taxon>
        <taxon>Neopterygii</taxon>
        <taxon>Teleostei</taxon>
        <taxon>Neoteleostei</taxon>
        <taxon>Acanthomorphata</taxon>
        <taxon>Eupercaria</taxon>
        <taxon>Sciaenidae</taxon>
        <taxon>Larimichthys</taxon>
    </lineage>
</organism>
<accession>A0ACD3RIC0</accession>